<dbReference type="InterPro" id="IPR038475">
    <property type="entry name" value="RecG_C_sf"/>
</dbReference>
<gene>
    <name evidence="2" type="ORF">Pla52n_32720</name>
</gene>
<accession>A0A5C6AQ99</accession>
<feature type="domain" description="Schlafen AlbA-2" evidence="1">
    <location>
        <begin position="19"/>
        <end position="138"/>
    </location>
</feature>
<dbReference type="AlphaFoldDB" id="A0A5C6AQ99"/>
<dbReference type="InterPro" id="IPR018247">
    <property type="entry name" value="EF_Hand_1_Ca_BS"/>
</dbReference>
<dbReference type="InterPro" id="IPR007421">
    <property type="entry name" value="Schlafen_AlbA_2_dom"/>
</dbReference>
<dbReference type="PROSITE" id="PS00018">
    <property type="entry name" value="EF_HAND_1"/>
    <property type="match status" value="1"/>
</dbReference>
<proteinExistence type="predicted"/>
<dbReference type="InterPro" id="IPR038461">
    <property type="entry name" value="Schlafen_AlbA_2_dom_sf"/>
</dbReference>
<dbReference type="PANTHER" id="PTHR30595:SF6">
    <property type="entry name" value="SCHLAFEN ALBA-2 DOMAIN-CONTAINING PROTEIN"/>
    <property type="match status" value="1"/>
</dbReference>
<dbReference type="Proteomes" id="UP000320176">
    <property type="component" value="Unassembled WGS sequence"/>
</dbReference>
<name>A0A5C6AQ99_9BACT</name>
<dbReference type="RefSeq" id="WP_146520596.1">
    <property type="nucleotide sequence ID" value="NZ_CP151726.1"/>
</dbReference>
<evidence type="ECO:0000313" key="2">
    <source>
        <dbReference type="EMBL" id="TWU02223.1"/>
    </source>
</evidence>
<protein>
    <submittedName>
        <fullName evidence="2">Divergent AAA domain protein</fullName>
    </submittedName>
</protein>
<evidence type="ECO:0000259" key="1">
    <source>
        <dbReference type="Pfam" id="PF04326"/>
    </source>
</evidence>
<dbReference type="Pfam" id="PF13749">
    <property type="entry name" value="HATPase_c_4"/>
    <property type="match status" value="1"/>
</dbReference>
<dbReference type="Gene3D" id="3.30.565.60">
    <property type="match status" value="1"/>
</dbReference>
<comment type="caution">
    <text evidence="2">The sequence shown here is derived from an EMBL/GenBank/DDBJ whole genome shotgun (WGS) entry which is preliminary data.</text>
</comment>
<dbReference type="OrthoDB" id="258364at2"/>
<reference evidence="2 3" key="1">
    <citation type="submission" date="2019-02" db="EMBL/GenBank/DDBJ databases">
        <title>Deep-cultivation of Planctomycetes and their phenomic and genomic characterization uncovers novel biology.</title>
        <authorList>
            <person name="Wiegand S."/>
            <person name="Jogler M."/>
            <person name="Boedeker C."/>
            <person name="Pinto D."/>
            <person name="Vollmers J."/>
            <person name="Rivas-Marin E."/>
            <person name="Kohn T."/>
            <person name="Peeters S.H."/>
            <person name="Heuer A."/>
            <person name="Rast P."/>
            <person name="Oberbeckmann S."/>
            <person name="Bunk B."/>
            <person name="Jeske O."/>
            <person name="Meyerdierks A."/>
            <person name="Storesund J.E."/>
            <person name="Kallscheuer N."/>
            <person name="Luecker S."/>
            <person name="Lage O.M."/>
            <person name="Pohl T."/>
            <person name="Merkel B.J."/>
            <person name="Hornburger P."/>
            <person name="Mueller R.-W."/>
            <person name="Bruemmer F."/>
            <person name="Labrenz M."/>
            <person name="Spormann A.M."/>
            <person name="Op Den Camp H."/>
            <person name="Overmann J."/>
            <person name="Amann R."/>
            <person name="Jetten M.S.M."/>
            <person name="Mascher T."/>
            <person name="Medema M.H."/>
            <person name="Devos D.P."/>
            <person name="Kaster A.-K."/>
            <person name="Ovreas L."/>
            <person name="Rohde M."/>
            <person name="Galperin M.Y."/>
            <person name="Jogler C."/>
        </authorList>
    </citation>
    <scope>NUCLEOTIDE SEQUENCE [LARGE SCALE GENOMIC DNA]</scope>
    <source>
        <strain evidence="2 3">Pla52n</strain>
    </source>
</reference>
<keyword evidence="3" id="KW-1185">Reference proteome</keyword>
<dbReference type="Pfam" id="PF04326">
    <property type="entry name" value="SLFN_AlbA_2"/>
    <property type="match status" value="1"/>
</dbReference>
<dbReference type="Gene3D" id="3.30.950.30">
    <property type="entry name" value="Schlafen, AAA domain"/>
    <property type="match status" value="1"/>
</dbReference>
<sequence length="563" mass="64557">MTPTELQSKLTEFLSLPAETEWLEFKEAKSDKHFDDIGEYFSALSNEANLKGQPFGWLVFGVKDKPVPRQIVGSRYRPQRPHLDSLKEEIANHTSHRLTFEEIHEVTTPDGRVVMFQIPAALRGSPTSWRGHFYGRDHENLCALNLHEIEQIRKQALADDWSAVICEEATLSDLEPNAIAFARQEFVVKNSTLEAEVATWDDTTFLNKAKVCISGKLTRTAIILLGRPEAQHFLGNCHPQLTWILKDKDGLERDYQHFHSPLLLAVDPLLRKIRNLTCRVLPWGTLFPTEILQYEPWVLRESLHNAIAHQDYSQGGRVDVVEFEDRLVVVNKGTFLPGDVESVIRRDAPYSLYRNAFLAQAMVGLGMIDTVGSGIKRIFQAQKKRSFPMPDYDFSTANEVKLVIQNSVLDERYTRMLMARADLSLWDVIALDKVQKNKPLTESEFKAVKTKRLIEGRRPNLFVSAEVAAATDDKEAYIRNRAFDKDYYKDLVKKYLSQYEEASRPQIDRLLQDKLSDALDEKQKKQFVTNLLQEMKRDGTVVADGTTRWAKWRMSKTDADAQN</sequence>
<dbReference type="PANTHER" id="PTHR30595">
    <property type="entry name" value="GLPR-RELATED TRANSCRIPTIONAL REPRESSOR"/>
    <property type="match status" value="1"/>
</dbReference>
<organism evidence="2 3">
    <name type="scientific">Stieleria varia</name>
    <dbReference type="NCBI Taxonomy" id="2528005"/>
    <lineage>
        <taxon>Bacteria</taxon>
        <taxon>Pseudomonadati</taxon>
        <taxon>Planctomycetota</taxon>
        <taxon>Planctomycetia</taxon>
        <taxon>Pirellulales</taxon>
        <taxon>Pirellulaceae</taxon>
        <taxon>Stieleria</taxon>
    </lineage>
</organism>
<dbReference type="EMBL" id="SJPN01000004">
    <property type="protein sequence ID" value="TWU02223.1"/>
    <property type="molecule type" value="Genomic_DNA"/>
</dbReference>
<evidence type="ECO:0000313" key="3">
    <source>
        <dbReference type="Proteomes" id="UP000320176"/>
    </source>
</evidence>